<dbReference type="Proteomes" id="UP000061018">
    <property type="component" value="Chromosome"/>
</dbReference>
<sequence>MDLAVVGIGFEGNAAATVILGVVVMVVAFALLYWRLKREKK</sequence>
<keyword evidence="1" id="KW-0812">Transmembrane</keyword>
<evidence type="ECO:0000313" key="3">
    <source>
        <dbReference type="Proteomes" id="UP000061018"/>
    </source>
</evidence>
<dbReference type="RefSeq" id="WP_280518070.1">
    <property type="nucleotide sequence ID" value="NZ_CP012382.1"/>
</dbReference>
<organism evidence="2 3">
    <name type="scientific">Streptomyces ambofaciens (strain ATCC 23877 / 3486 / DSM 40053 / JCM 4204 / NBRC 12836 / NRRL B-2516)</name>
    <dbReference type="NCBI Taxonomy" id="278992"/>
    <lineage>
        <taxon>Bacteria</taxon>
        <taxon>Bacillati</taxon>
        <taxon>Actinomycetota</taxon>
        <taxon>Actinomycetes</taxon>
        <taxon>Kitasatosporales</taxon>
        <taxon>Streptomycetaceae</taxon>
        <taxon>Streptomyces</taxon>
    </lineage>
</organism>
<feature type="transmembrane region" description="Helical" evidence="1">
    <location>
        <begin position="12"/>
        <end position="34"/>
    </location>
</feature>
<dbReference type="KEGG" id="samb:SAM23877_3293"/>
<keyword evidence="1" id="KW-0472">Membrane</keyword>
<gene>
    <name evidence="2" type="ORF">SAM23877_3293</name>
</gene>
<keyword evidence="1" id="KW-1133">Transmembrane helix</keyword>
<name>A0A0K2AT85_STRA7</name>
<dbReference type="AlphaFoldDB" id="A0A0K2AT85"/>
<accession>A0A0K2AT85</accession>
<evidence type="ECO:0000313" key="2">
    <source>
        <dbReference type="EMBL" id="AKZ56340.1"/>
    </source>
</evidence>
<protein>
    <submittedName>
        <fullName evidence="2">Uncharacterized protein</fullName>
    </submittedName>
</protein>
<dbReference type="EMBL" id="CP012382">
    <property type="protein sequence ID" value="AKZ56340.1"/>
    <property type="molecule type" value="Genomic_DNA"/>
</dbReference>
<proteinExistence type="predicted"/>
<evidence type="ECO:0000256" key="1">
    <source>
        <dbReference type="SAM" id="Phobius"/>
    </source>
</evidence>
<reference evidence="3" key="1">
    <citation type="journal article" date="2015" name="J. Biotechnol.">
        <title>Complete genome sequence of Streptomyces ambofaciens ATCC 23877, the spiramycin producer.</title>
        <authorList>
            <person name="Thibessard A."/>
            <person name="Haas D."/>
            <person name="Gerbaud C."/>
            <person name="Aigle B."/>
            <person name="Lautru S."/>
            <person name="Pernodet J.L."/>
            <person name="Leblond P."/>
        </authorList>
    </citation>
    <scope>NUCLEOTIDE SEQUENCE [LARGE SCALE GENOMIC DNA]</scope>
    <source>
        <strain evidence="3">ATCC 23877 / 3486 / DSM 40053 / JCM 4204 / NBRC 12836 / NRRL B-2516</strain>
    </source>
</reference>